<comment type="caution">
    <text evidence="4">The sequence shown here is derived from an EMBL/GenBank/DDBJ whole genome shotgun (WGS) entry which is preliminary data.</text>
</comment>
<accession>A0A4Z0H8R9</accession>
<dbReference type="Pfam" id="PF25166">
    <property type="entry name" value="CoiA_C"/>
    <property type="match status" value="1"/>
</dbReference>
<dbReference type="Proteomes" id="UP000297982">
    <property type="component" value="Unassembled WGS sequence"/>
</dbReference>
<dbReference type="STRING" id="192814.GCA_900166575_02295"/>
<sequence>MFHAVNENGEWESLYSKSNKELIQCRQSTYYCPECREPLQIRLGQKVTPHFAHYPDSQCRSGESKEHETGKWRLYQWLVDQGLHAEMETYLPEIKQRPDVLLHYHKKCIAIEYQCATISRSEVIKRTESYHEANIFPLWIVGSKHLSKNWKTSTIQSTPFLQALLYYFRKQYQVFFFHPFHQTFHIAKHLQSVSHKKWVGKEQVLPLQGTTFPQLFTNNNNNAPLYFPNPLWEKLLYTHRTSYRQRVGSDEAQFRQYLYLNNYHFSLIPSIAYVPLPSQITMTAKPFIWQTRFLMKYFLHVPVGGLIKANIITGGITLNHYQADMRTEYMHLLECLGYVNKVGANSWVKLKDAPFYQHCEQALQGDRLLVEALKKLHRI</sequence>
<name>A0A4Z0H8R9_9BACI</name>
<dbReference type="EMBL" id="SRJC01000001">
    <property type="protein sequence ID" value="TGB05215.1"/>
    <property type="molecule type" value="Genomic_DNA"/>
</dbReference>
<dbReference type="InterPro" id="IPR021176">
    <property type="entry name" value="Competence-induced_CoiA"/>
</dbReference>
<dbReference type="InterPro" id="IPR057253">
    <property type="entry name" value="CoiA-like_N"/>
</dbReference>
<dbReference type="Pfam" id="PF25164">
    <property type="entry name" value="CoiA_N"/>
    <property type="match status" value="1"/>
</dbReference>
<dbReference type="Pfam" id="PF06054">
    <property type="entry name" value="CoiA_nuc"/>
    <property type="match status" value="1"/>
</dbReference>
<gene>
    <name evidence="4" type="ORF">E4663_09560</name>
</gene>
<evidence type="ECO:0000313" key="4">
    <source>
        <dbReference type="EMBL" id="TGB05215.1"/>
    </source>
</evidence>
<organism evidence="4 5">
    <name type="scientific">Halobacillus salinus</name>
    <dbReference type="NCBI Taxonomy" id="192814"/>
    <lineage>
        <taxon>Bacteria</taxon>
        <taxon>Bacillati</taxon>
        <taxon>Bacillota</taxon>
        <taxon>Bacilli</taxon>
        <taxon>Bacillales</taxon>
        <taxon>Bacillaceae</taxon>
        <taxon>Halobacillus</taxon>
    </lineage>
</organism>
<feature type="domain" description="Competence protein CoiA-like N-terminal" evidence="2">
    <location>
        <begin position="15"/>
        <end position="61"/>
    </location>
</feature>
<evidence type="ECO:0008006" key="6">
    <source>
        <dbReference type="Google" id="ProtNLM"/>
    </source>
</evidence>
<protein>
    <recommendedName>
        <fullName evidence="6">Competence protein CoiA</fullName>
    </recommendedName>
</protein>
<dbReference type="InterPro" id="IPR010330">
    <property type="entry name" value="CoiA_nuc"/>
</dbReference>
<dbReference type="PIRSF" id="PIRSF007487">
    <property type="entry name" value="Competence-induced_CoiA_bac"/>
    <property type="match status" value="1"/>
</dbReference>
<keyword evidence="5" id="KW-1185">Reference proteome</keyword>
<reference evidence="4 5" key="1">
    <citation type="journal article" date="2003" name="Int. J. Syst. Evol. Microbiol.">
        <title>Halobacillus salinus sp. nov., isolated from a salt lake on the coast of the East Sea in Korea.</title>
        <authorList>
            <person name="Yoon J.H."/>
            <person name="Kang K.H."/>
            <person name="Park Y.H."/>
        </authorList>
    </citation>
    <scope>NUCLEOTIDE SEQUENCE [LARGE SCALE GENOMIC DNA]</scope>
    <source>
        <strain evidence="4 5">HSL-3</strain>
    </source>
</reference>
<proteinExistence type="predicted"/>
<feature type="domain" description="Competence protein CoiA nuclease-like" evidence="1">
    <location>
        <begin position="63"/>
        <end position="219"/>
    </location>
</feature>
<dbReference type="AlphaFoldDB" id="A0A4Z0H8R9"/>
<evidence type="ECO:0000313" key="5">
    <source>
        <dbReference type="Proteomes" id="UP000297982"/>
    </source>
</evidence>
<feature type="domain" description="Competence protein CoiA C-terminal" evidence="3">
    <location>
        <begin position="248"/>
        <end position="363"/>
    </location>
</feature>
<evidence type="ECO:0000259" key="3">
    <source>
        <dbReference type="Pfam" id="PF25166"/>
    </source>
</evidence>
<dbReference type="InterPro" id="IPR057252">
    <property type="entry name" value="CoiA_C"/>
</dbReference>
<evidence type="ECO:0000259" key="1">
    <source>
        <dbReference type="Pfam" id="PF06054"/>
    </source>
</evidence>
<dbReference type="RefSeq" id="WP_135327401.1">
    <property type="nucleotide sequence ID" value="NZ_SRJC01000001.1"/>
</dbReference>
<evidence type="ECO:0000259" key="2">
    <source>
        <dbReference type="Pfam" id="PF25164"/>
    </source>
</evidence>